<dbReference type="InterPro" id="IPR002686">
    <property type="entry name" value="Transposase_17"/>
</dbReference>
<feature type="domain" description="Transposase IS200-like" evidence="1">
    <location>
        <begin position="1"/>
        <end position="154"/>
    </location>
</feature>
<dbReference type="Proteomes" id="UP000676565">
    <property type="component" value="Unassembled WGS sequence"/>
</dbReference>
<dbReference type="SUPFAM" id="SSF143422">
    <property type="entry name" value="Transposase IS200-like"/>
    <property type="match status" value="1"/>
</dbReference>
<gene>
    <name evidence="2" type="ORF">J8F10_17690</name>
</gene>
<evidence type="ECO:0000313" key="2">
    <source>
        <dbReference type="EMBL" id="MBP3957101.1"/>
    </source>
</evidence>
<dbReference type="Pfam" id="PF01797">
    <property type="entry name" value="Y1_Tnp"/>
    <property type="match status" value="1"/>
</dbReference>
<sequence length="176" mass="20108">MSAIAYFITFSTYGTWLHGDERGSVDRNNNAAGEVLLPENADLLRTRKALMNAPEYRMKAPERETVLTAIRQHAEIRDWRLLAVHVRTNHVHLVVVGDAKPERMMTEFKAYASRALNRNSPAGAQRKYWTRHGSTRWLNTDESVLRAIEYTVSEQGEPMAVYHVKVEGTNEPRLTS</sequence>
<dbReference type="InterPro" id="IPR036515">
    <property type="entry name" value="Transposase_17_sf"/>
</dbReference>
<evidence type="ECO:0000259" key="1">
    <source>
        <dbReference type="SMART" id="SM01321"/>
    </source>
</evidence>
<dbReference type="RefSeq" id="WP_210655854.1">
    <property type="nucleotide sequence ID" value="NZ_JAGKQQ010000001.1"/>
</dbReference>
<evidence type="ECO:0000313" key="3">
    <source>
        <dbReference type="Proteomes" id="UP000676565"/>
    </source>
</evidence>
<reference evidence="2 3" key="1">
    <citation type="submission" date="2021-04" db="EMBL/GenBank/DDBJ databases">
        <authorList>
            <person name="Ivanova A."/>
        </authorList>
    </citation>
    <scope>NUCLEOTIDE SEQUENCE [LARGE SCALE GENOMIC DNA]</scope>
    <source>
        <strain evidence="2 3">G18</strain>
    </source>
</reference>
<proteinExistence type="predicted"/>
<name>A0ABS5BTX3_9BACT</name>
<organism evidence="2 3">
    <name type="scientific">Gemmata palustris</name>
    <dbReference type="NCBI Taxonomy" id="2822762"/>
    <lineage>
        <taxon>Bacteria</taxon>
        <taxon>Pseudomonadati</taxon>
        <taxon>Planctomycetota</taxon>
        <taxon>Planctomycetia</taxon>
        <taxon>Gemmatales</taxon>
        <taxon>Gemmataceae</taxon>
        <taxon>Gemmata</taxon>
    </lineage>
</organism>
<accession>A0ABS5BTX3</accession>
<protein>
    <submittedName>
        <fullName evidence="2">Transposase</fullName>
    </submittedName>
</protein>
<dbReference type="SMART" id="SM01321">
    <property type="entry name" value="Y1_Tnp"/>
    <property type="match status" value="1"/>
</dbReference>
<dbReference type="EMBL" id="JAGKQQ010000001">
    <property type="protein sequence ID" value="MBP3957101.1"/>
    <property type="molecule type" value="Genomic_DNA"/>
</dbReference>
<dbReference type="Gene3D" id="3.30.70.1290">
    <property type="entry name" value="Transposase IS200-like"/>
    <property type="match status" value="1"/>
</dbReference>
<comment type="caution">
    <text evidence="2">The sequence shown here is derived from an EMBL/GenBank/DDBJ whole genome shotgun (WGS) entry which is preliminary data.</text>
</comment>
<keyword evidence="3" id="KW-1185">Reference proteome</keyword>